<feature type="transmembrane region" description="Helical" evidence="1">
    <location>
        <begin position="12"/>
        <end position="32"/>
    </location>
</feature>
<reference evidence="2 3" key="1">
    <citation type="journal article" date="2016" name="Nat. Commun.">
        <title>Thousands of microbial genomes shed light on interconnected biogeochemical processes in an aquifer system.</title>
        <authorList>
            <person name="Anantharaman K."/>
            <person name="Brown C.T."/>
            <person name="Hug L.A."/>
            <person name="Sharon I."/>
            <person name="Castelle C.J."/>
            <person name="Probst A.J."/>
            <person name="Thomas B.C."/>
            <person name="Singh A."/>
            <person name="Wilkins M.J."/>
            <person name="Karaoz U."/>
            <person name="Brodie E.L."/>
            <person name="Williams K.H."/>
            <person name="Hubbard S.S."/>
            <person name="Banfield J.F."/>
        </authorList>
    </citation>
    <scope>NUCLEOTIDE SEQUENCE [LARGE SCALE GENOMIC DNA]</scope>
</reference>
<dbReference type="AlphaFoldDB" id="A0A1G2BVX0"/>
<dbReference type="Proteomes" id="UP000177626">
    <property type="component" value="Unassembled WGS sequence"/>
</dbReference>
<gene>
    <name evidence="2" type="ORF">A2406_01005</name>
</gene>
<name>A0A1G2BVX0_9BACT</name>
<keyword evidence="1" id="KW-0812">Transmembrane</keyword>
<evidence type="ECO:0000313" key="2">
    <source>
        <dbReference type="EMBL" id="OGY93315.1"/>
    </source>
</evidence>
<organism evidence="2 3">
    <name type="scientific">Candidatus Komeilibacteria bacterium RIFOXYC1_FULL_37_11</name>
    <dbReference type="NCBI Taxonomy" id="1798555"/>
    <lineage>
        <taxon>Bacteria</taxon>
        <taxon>Candidatus Komeiliibacteriota</taxon>
    </lineage>
</organism>
<proteinExistence type="predicted"/>
<dbReference type="EMBL" id="MHKQ01000024">
    <property type="protein sequence ID" value="OGY93315.1"/>
    <property type="molecule type" value="Genomic_DNA"/>
</dbReference>
<evidence type="ECO:0000313" key="3">
    <source>
        <dbReference type="Proteomes" id="UP000177626"/>
    </source>
</evidence>
<accession>A0A1G2BVX0</accession>
<keyword evidence="1" id="KW-1133">Transmembrane helix</keyword>
<keyword evidence="1" id="KW-0472">Membrane</keyword>
<sequence length="70" mass="8583">MWITVDNFFKIFNLEKIFIICYCLMVKIFNLIGKFKNVWLLREPINQILEKELRLTVFVLEWLPKTAKKF</sequence>
<evidence type="ECO:0000256" key="1">
    <source>
        <dbReference type="SAM" id="Phobius"/>
    </source>
</evidence>
<comment type="caution">
    <text evidence="2">The sequence shown here is derived from an EMBL/GenBank/DDBJ whole genome shotgun (WGS) entry which is preliminary data.</text>
</comment>
<protein>
    <submittedName>
        <fullName evidence="2">Uncharacterized protein</fullName>
    </submittedName>
</protein>